<dbReference type="AlphaFoldDB" id="A0A165U072"/>
<dbReference type="SUPFAM" id="SSF52540">
    <property type="entry name" value="P-loop containing nucleoside triphosphate hydrolases"/>
    <property type="match status" value="3"/>
</dbReference>
<feature type="domain" description="G" evidence="4">
    <location>
        <begin position="287"/>
        <end position="345"/>
    </location>
</feature>
<dbReference type="Proteomes" id="UP000076727">
    <property type="component" value="Unassembled WGS sequence"/>
</dbReference>
<evidence type="ECO:0000313" key="5">
    <source>
        <dbReference type="EMBL" id="KZT74201.1"/>
    </source>
</evidence>
<evidence type="ECO:0000256" key="3">
    <source>
        <dbReference type="SAM" id="MobiDB-lite"/>
    </source>
</evidence>
<dbReference type="Gene3D" id="3.40.50.300">
    <property type="entry name" value="P-loop containing nucleotide triphosphate hydrolases"/>
    <property type="match status" value="3"/>
</dbReference>
<keyword evidence="6" id="KW-1185">Reference proteome</keyword>
<feature type="domain" description="G" evidence="4">
    <location>
        <begin position="357"/>
        <end position="452"/>
    </location>
</feature>
<protein>
    <recommendedName>
        <fullName evidence="4">G domain-containing protein</fullName>
    </recommendedName>
</protein>
<dbReference type="InterPro" id="IPR027417">
    <property type="entry name" value="P-loop_NTPase"/>
</dbReference>
<keyword evidence="1 2" id="KW-0175">Coiled coil</keyword>
<accession>A0A165U072</accession>
<feature type="region of interest" description="Disordered" evidence="3">
    <location>
        <begin position="536"/>
        <end position="577"/>
    </location>
</feature>
<feature type="region of interest" description="Disordered" evidence="3">
    <location>
        <begin position="615"/>
        <end position="679"/>
    </location>
</feature>
<gene>
    <name evidence="5" type="ORF">DAEQUDRAFT_807874</name>
</gene>
<evidence type="ECO:0000256" key="2">
    <source>
        <dbReference type="SAM" id="Coils"/>
    </source>
</evidence>
<evidence type="ECO:0000313" key="6">
    <source>
        <dbReference type="Proteomes" id="UP000076727"/>
    </source>
</evidence>
<proteinExistence type="predicted"/>
<dbReference type="InterPro" id="IPR006073">
    <property type="entry name" value="GTP-bd"/>
</dbReference>
<dbReference type="PANTHER" id="PTHR32083">
    <property type="entry name" value="CILIA AND FLAGELLA-ASSOCIATED PROTEIN 58-RELATED"/>
    <property type="match status" value="1"/>
</dbReference>
<dbReference type="CDD" id="cd00882">
    <property type="entry name" value="Ras_like_GTPase"/>
    <property type="match status" value="1"/>
</dbReference>
<organism evidence="5 6">
    <name type="scientific">Daedalea quercina L-15889</name>
    <dbReference type="NCBI Taxonomy" id="1314783"/>
    <lineage>
        <taxon>Eukaryota</taxon>
        <taxon>Fungi</taxon>
        <taxon>Dikarya</taxon>
        <taxon>Basidiomycota</taxon>
        <taxon>Agaricomycotina</taxon>
        <taxon>Agaricomycetes</taxon>
        <taxon>Polyporales</taxon>
        <taxon>Fomitopsis</taxon>
    </lineage>
</organism>
<evidence type="ECO:0000259" key="4">
    <source>
        <dbReference type="Pfam" id="PF01926"/>
    </source>
</evidence>
<evidence type="ECO:0000256" key="1">
    <source>
        <dbReference type="ARBA" id="ARBA00023054"/>
    </source>
</evidence>
<name>A0A165U072_9APHY</name>
<dbReference type="EMBL" id="KV429034">
    <property type="protein sequence ID" value="KZT74201.1"/>
    <property type="molecule type" value="Genomic_DNA"/>
</dbReference>
<dbReference type="GO" id="GO:0005856">
    <property type="term" value="C:cytoskeleton"/>
    <property type="evidence" value="ECO:0007669"/>
    <property type="project" value="TreeGrafter"/>
</dbReference>
<sequence length="686" mass="80342">MSLLSQFINRATGKALQVDHGVETFTTDIQAAQTRIGDDDVILIDTPGFDSTKLSQAETVRIIAEFLQQIYCYDKRITGMIYVHPIDDNRMDVPRERSYKLFRKLCGDDAMSNVAIVTTMWDSVGRANGEVRERELETIYFKDSYERGVPFLRHDNTLESATQILAELVKRSAKTLSIQRQMVIERRSIEETDVWQELLCQLGEAEKAGVEKLIMTQGERELELVRKELQDVRAERDNLRMVLNEDLSAHLRKIMYQFIRLSNPEPRGIPPNEPLERSSTPAPLYFCVLGATGSGKTTLINHLAGSNLPVGDHLDSCTTAVQTAQMKLEGKMFAFVDTPAVDTVEADKIENYMRELVIGKTGTGKTTFINLAADSDLEVSSPYSVEQCTTNIQWAECEVTDGMKAILYDIPDIEELNETDAAVVEHFIVPDRGPTEPAWDAIIYVIDISQPRANLCRDRNYQLLDRLKQRGLLGKLSFLTTMWPEDRMRRPSGQGMQYEGAMFEAERRLTDFRGDGQQAKEIVRTLLTQNRNLARTNTTYQRAEGERLERSELERERREREAVERNMREQQRLERERQERERQERERLERKRLDQDRERQEREVRERERERLERERQERERQERERQERERQERERQERERLEQERLEQERLERGRLERERQEQAQQRQRRDDSTDEGCPKCCIIC</sequence>
<dbReference type="Pfam" id="PF01926">
    <property type="entry name" value="MMR_HSR1"/>
    <property type="match status" value="2"/>
</dbReference>
<reference evidence="5 6" key="1">
    <citation type="journal article" date="2016" name="Mol. Biol. Evol.">
        <title>Comparative Genomics of Early-Diverging Mushroom-Forming Fungi Provides Insights into the Origins of Lignocellulose Decay Capabilities.</title>
        <authorList>
            <person name="Nagy L.G."/>
            <person name="Riley R."/>
            <person name="Tritt A."/>
            <person name="Adam C."/>
            <person name="Daum C."/>
            <person name="Floudas D."/>
            <person name="Sun H."/>
            <person name="Yadav J.S."/>
            <person name="Pangilinan J."/>
            <person name="Larsson K.H."/>
            <person name="Matsuura K."/>
            <person name="Barry K."/>
            <person name="Labutti K."/>
            <person name="Kuo R."/>
            <person name="Ohm R.A."/>
            <person name="Bhattacharya S.S."/>
            <person name="Shirouzu T."/>
            <person name="Yoshinaga Y."/>
            <person name="Martin F.M."/>
            <person name="Grigoriev I.V."/>
            <person name="Hibbett D.S."/>
        </authorList>
    </citation>
    <scope>NUCLEOTIDE SEQUENCE [LARGE SCALE GENOMIC DNA]</scope>
    <source>
        <strain evidence="5 6">L-15889</strain>
    </source>
</reference>
<feature type="coiled-coil region" evidence="2">
    <location>
        <begin position="215"/>
        <end position="242"/>
    </location>
</feature>
<dbReference type="PANTHER" id="PTHR32083:SF48">
    <property type="entry name" value="TRANS-GOLGI NETWORK-LOCALIZED SYP41-INTERACTING PROTEIN 1"/>
    <property type="match status" value="1"/>
</dbReference>
<feature type="compositionally biased region" description="Basic and acidic residues" evidence="3">
    <location>
        <begin position="543"/>
        <end position="577"/>
    </location>
</feature>
<feature type="compositionally biased region" description="Basic and acidic residues" evidence="3">
    <location>
        <begin position="615"/>
        <end position="673"/>
    </location>
</feature>
<dbReference type="OrthoDB" id="8954335at2759"/>
<dbReference type="GO" id="GO:0005525">
    <property type="term" value="F:GTP binding"/>
    <property type="evidence" value="ECO:0007669"/>
    <property type="project" value="InterPro"/>
</dbReference>